<sequence>METSEYLEQLLLRYEETYDIYKPYYIDGKEYPAYGYFTSDIREQNPEKNGKLWASAGYEHILFLTADKITQDHVNEALTVISDYMEPRLVRKDGRISDRKHLYSFLTVILLSQYPPDKNAIKAVKRYSFEKDYHFKLRGFCTGQLVLASMEDQKIVCSHSAEKKRSFLQKIFEGKNAVQS</sequence>
<organism evidence="2 3">
    <name type="scientific">Eisenbergiella tayi</name>
    <dbReference type="NCBI Taxonomy" id="1432052"/>
    <lineage>
        <taxon>Bacteria</taxon>
        <taxon>Bacillati</taxon>
        <taxon>Bacillota</taxon>
        <taxon>Clostridia</taxon>
        <taxon>Lachnospirales</taxon>
        <taxon>Lachnospiraceae</taxon>
        <taxon>Eisenbergiella</taxon>
    </lineage>
</organism>
<comment type="caution">
    <text evidence="2">The sequence shown here is derived from an EMBL/GenBank/DDBJ whole genome shotgun (WGS) entry which is preliminary data.</text>
</comment>
<protein>
    <recommendedName>
        <fullName evidence="1">DUF8052 domain-containing protein</fullName>
    </recommendedName>
</protein>
<dbReference type="Proteomes" id="UP000095003">
    <property type="component" value="Unassembled WGS sequence"/>
</dbReference>
<dbReference type="InterPro" id="IPR058365">
    <property type="entry name" value="DUF8052"/>
</dbReference>
<dbReference type="AlphaFoldDB" id="A0A1E3A1J1"/>
<reference evidence="2 3" key="1">
    <citation type="submission" date="2016-07" db="EMBL/GenBank/DDBJ databases">
        <title>Characterization of isolates of Eisenbergiella tayi derived from blood cultures, using whole genome sequencing.</title>
        <authorList>
            <person name="Burdz T."/>
            <person name="Wiebe D."/>
            <person name="Huynh C."/>
            <person name="Bernard K."/>
        </authorList>
    </citation>
    <scope>NUCLEOTIDE SEQUENCE [LARGE SCALE GENOMIC DNA]</scope>
    <source>
        <strain evidence="2 3">NML 120489</strain>
    </source>
</reference>
<dbReference type="EMBL" id="MCGI01000009">
    <property type="protein sequence ID" value="ODM02612.1"/>
    <property type="molecule type" value="Genomic_DNA"/>
</dbReference>
<accession>A0A1E3A1J1</accession>
<dbReference type="RefSeq" id="WP_069159450.1">
    <property type="nucleotide sequence ID" value="NZ_MCGI01000009.1"/>
</dbReference>
<evidence type="ECO:0000259" key="1">
    <source>
        <dbReference type="Pfam" id="PF26226"/>
    </source>
</evidence>
<proteinExistence type="predicted"/>
<feature type="domain" description="DUF8052" evidence="1">
    <location>
        <begin position="4"/>
        <end position="168"/>
    </location>
</feature>
<evidence type="ECO:0000313" key="3">
    <source>
        <dbReference type="Proteomes" id="UP000095003"/>
    </source>
</evidence>
<name>A0A1E3A1J1_9FIRM</name>
<gene>
    <name evidence="2" type="ORF">BEH84_06167</name>
</gene>
<dbReference type="Pfam" id="PF26226">
    <property type="entry name" value="DUF8052"/>
    <property type="match status" value="1"/>
</dbReference>
<evidence type="ECO:0000313" key="2">
    <source>
        <dbReference type="EMBL" id="ODM02612.1"/>
    </source>
</evidence>